<dbReference type="STRING" id="754477.Q7C_2302"/>
<dbReference type="PATRIC" id="fig|754477.3.peg.2269"/>
<dbReference type="SUPFAM" id="SSF53335">
    <property type="entry name" value="S-adenosyl-L-methionine-dependent methyltransferases"/>
    <property type="match status" value="1"/>
</dbReference>
<protein>
    <submittedName>
        <fullName evidence="3">Methylase involved in ubiquinone/menaquinone biosynthesis</fullName>
    </submittedName>
</protein>
<keyword evidence="2" id="KW-0175">Coiled coil</keyword>
<feature type="coiled-coil region" evidence="2">
    <location>
        <begin position="263"/>
        <end position="297"/>
    </location>
</feature>
<dbReference type="Pfam" id="PF13489">
    <property type="entry name" value="Methyltransf_23"/>
    <property type="match status" value="1"/>
</dbReference>
<evidence type="ECO:0000256" key="1">
    <source>
        <dbReference type="ARBA" id="ARBA00022679"/>
    </source>
</evidence>
<dbReference type="CDD" id="cd02440">
    <property type="entry name" value="AdoMet_MTases"/>
    <property type="match status" value="1"/>
</dbReference>
<proteinExistence type="predicted"/>
<reference evidence="3 4" key="1">
    <citation type="journal article" date="2012" name="J. Bacteriol.">
        <title>Complete genome sequences of Methylophaga sp. strain JAM1 and Methylophaga sp. strain JAM7.</title>
        <authorList>
            <person name="Villeneuve C."/>
            <person name="Martineau C."/>
            <person name="Mauffrey F."/>
            <person name="Villemur R."/>
        </authorList>
    </citation>
    <scope>NUCLEOTIDE SEQUENCE [LARGE SCALE GENOMIC DNA]</scope>
    <source>
        <strain evidence="3 4">JAM7</strain>
    </source>
</reference>
<dbReference type="eggNOG" id="COG2226">
    <property type="taxonomic scope" value="Bacteria"/>
</dbReference>
<keyword evidence="4" id="KW-1185">Reference proteome</keyword>
<evidence type="ECO:0000313" key="4">
    <source>
        <dbReference type="Proteomes" id="UP000009145"/>
    </source>
</evidence>
<dbReference type="Gene3D" id="3.40.50.150">
    <property type="entry name" value="Vaccinia Virus protein VP39"/>
    <property type="match status" value="1"/>
</dbReference>
<dbReference type="PANTHER" id="PTHR43861:SF3">
    <property type="entry name" value="PUTATIVE (AFU_ORTHOLOGUE AFUA_2G14390)-RELATED"/>
    <property type="match status" value="1"/>
</dbReference>
<keyword evidence="3" id="KW-0830">Ubiquinone</keyword>
<dbReference type="Proteomes" id="UP000009145">
    <property type="component" value="Chromosome"/>
</dbReference>
<dbReference type="GO" id="GO:0032259">
    <property type="term" value="P:methylation"/>
    <property type="evidence" value="ECO:0007669"/>
    <property type="project" value="UniProtKB-KW"/>
</dbReference>
<dbReference type="OrthoDB" id="9801609at2"/>
<dbReference type="AlphaFoldDB" id="I1YKJ3"/>
<dbReference type="PANTHER" id="PTHR43861">
    <property type="entry name" value="TRANS-ACONITATE 2-METHYLTRANSFERASE-RELATED"/>
    <property type="match status" value="1"/>
</dbReference>
<dbReference type="InterPro" id="IPR029063">
    <property type="entry name" value="SAM-dependent_MTases_sf"/>
</dbReference>
<evidence type="ECO:0000256" key="2">
    <source>
        <dbReference type="SAM" id="Coils"/>
    </source>
</evidence>
<dbReference type="EMBL" id="CP003380">
    <property type="protein sequence ID" value="AFJ03436.1"/>
    <property type="molecule type" value="Genomic_DNA"/>
</dbReference>
<accession>I1YKJ3</accession>
<dbReference type="GO" id="GO:0008168">
    <property type="term" value="F:methyltransferase activity"/>
    <property type="evidence" value="ECO:0007669"/>
    <property type="project" value="UniProtKB-KW"/>
</dbReference>
<sequence length="330" mass="37676">MTTAFYRAFEDAFRGSASLIKQRLQVYLPYLETYANRSPAAVGLDLGCGRGEWLSLLRELGIEPRGCDQDADMLAGLTEQGYDVTCRDLFAHLAETTDASIDILSAFHVVEHLTTAQLTDLLQQSQRVLKPGGMLILETPNPDNIQVGTHYFYLDPTHLTPIPSARLQFMVAFYGLKQTHTLGLQEPQHYPLAEIDSLSRVFSGVSPDYAVIGYQPDPGKADTESYQSEAGRSLNDVLTHYDTNQQTRYQVLEQQLQAQQTIVTAIQTQHDQLMQRNAQLQELNQALHDECQDIRKHLQMIFDSPCWTLCKPLRWLKRQCRQYWQQIRNR</sequence>
<dbReference type="HOGENOM" id="CLU_030796_0_0_6"/>
<name>I1YKJ3_METFJ</name>
<gene>
    <name evidence="3" type="ordered locus">Q7C_2302</name>
</gene>
<dbReference type="KEGG" id="mec:Q7C_2302"/>
<dbReference type="RefSeq" id="WP_014704855.1">
    <property type="nucleotide sequence ID" value="NC_017856.1"/>
</dbReference>
<organism evidence="3 4">
    <name type="scientific">Methylophaga frappieri (strain ATCC BAA-2434 / DSM 25690 / JAM7)</name>
    <dbReference type="NCBI Taxonomy" id="754477"/>
    <lineage>
        <taxon>Bacteria</taxon>
        <taxon>Pseudomonadati</taxon>
        <taxon>Pseudomonadota</taxon>
        <taxon>Gammaproteobacteria</taxon>
        <taxon>Thiotrichales</taxon>
        <taxon>Piscirickettsiaceae</taxon>
        <taxon>Methylophaga</taxon>
    </lineage>
</organism>
<evidence type="ECO:0000313" key="3">
    <source>
        <dbReference type="EMBL" id="AFJ03436.1"/>
    </source>
</evidence>
<keyword evidence="1" id="KW-0808">Transferase</keyword>
<keyword evidence="3" id="KW-0489">Methyltransferase</keyword>